<dbReference type="Gene3D" id="3.30.420.10">
    <property type="entry name" value="Ribonuclease H-like superfamily/Ribonuclease H"/>
    <property type="match status" value="1"/>
</dbReference>
<dbReference type="InterPro" id="IPR036397">
    <property type="entry name" value="RNaseH_sf"/>
</dbReference>
<sequence>MSMKRKENFQLLPKELHQLKHEAISVPQGSVRRVKKTQERKSSTCYLLITKGVTSSSPVPLKTRRRLSKWVPHTLLEVHKQQQVAACLSLLSHHRSGSIFNQVLTSDEKWVLYDTPKRSKHRLSPVPHSARPPLHPRKIMLCVWWTCQVVHYEMLPTGQMVTAHLYSQQLERVQQALHQKEQALVNRKSVLLLHDNVRLHVARVARNSIQRLGWENLSPPPYSPDLASSNYHLFHSLDNHLRGKSFTNEADVCQALADFFASHTPELPQGD</sequence>
<dbReference type="GO" id="GO:0000014">
    <property type="term" value="F:single-stranded DNA endodeoxyribonuclease activity"/>
    <property type="evidence" value="ECO:0007669"/>
    <property type="project" value="TreeGrafter"/>
</dbReference>
<dbReference type="GO" id="GO:0005634">
    <property type="term" value="C:nucleus"/>
    <property type="evidence" value="ECO:0007669"/>
    <property type="project" value="TreeGrafter"/>
</dbReference>
<dbReference type="GO" id="GO:0003690">
    <property type="term" value="F:double-stranded DNA binding"/>
    <property type="evidence" value="ECO:0007669"/>
    <property type="project" value="TreeGrafter"/>
</dbReference>
<gene>
    <name evidence="1" type="primary">SETMAR</name>
    <name evidence="1" type="ORF">TNCV_1089061</name>
</gene>
<dbReference type="PANTHER" id="PTHR46060:SF2">
    <property type="entry name" value="HISTONE-LYSINE N-METHYLTRANSFERASE SETMAR"/>
    <property type="match status" value="1"/>
</dbReference>
<dbReference type="GO" id="GO:0044547">
    <property type="term" value="F:DNA topoisomerase binding"/>
    <property type="evidence" value="ECO:0007669"/>
    <property type="project" value="TreeGrafter"/>
</dbReference>
<dbReference type="GO" id="GO:0035861">
    <property type="term" value="C:site of double-strand break"/>
    <property type="evidence" value="ECO:0007669"/>
    <property type="project" value="TreeGrafter"/>
</dbReference>
<organism evidence="1 2">
    <name type="scientific">Trichonephila clavipes</name>
    <name type="common">Golden silk orbweaver</name>
    <name type="synonym">Nephila clavipes</name>
    <dbReference type="NCBI Taxonomy" id="2585209"/>
    <lineage>
        <taxon>Eukaryota</taxon>
        <taxon>Metazoa</taxon>
        <taxon>Ecdysozoa</taxon>
        <taxon>Arthropoda</taxon>
        <taxon>Chelicerata</taxon>
        <taxon>Arachnida</taxon>
        <taxon>Araneae</taxon>
        <taxon>Araneomorphae</taxon>
        <taxon>Entelegynae</taxon>
        <taxon>Araneoidea</taxon>
        <taxon>Nephilidae</taxon>
        <taxon>Trichonephila</taxon>
    </lineage>
</organism>
<dbReference type="GO" id="GO:0006303">
    <property type="term" value="P:double-strand break repair via nonhomologous end joining"/>
    <property type="evidence" value="ECO:0007669"/>
    <property type="project" value="TreeGrafter"/>
</dbReference>
<accession>A0A8X6STH2</accession>
<evidence type="ECO:0000313" key="1">
    <source>
        <dbReference type="EMBL" id="GFY17130.1"/>
    </source>
</evidence>
<name>A0A8X6STH2_TRICX</name>
<dbReference type="GO" id="GO:0031297">
    <property type="term" value="P:replication fork processing"/>
    <property type="evidence" value="ECO:0007669"/>
    <property type="project" value="TreeGrafter"/>
</dbReference>
<dbReference type="GO" id="GO:0015074">
    <property type="term" value="P:DNA integration"/>
    <property type="evidence" value="ECO:0007669"/>
    <property type="project" value="TreeGrafter"/>
</dbReference>
<reference evidence="1" key="1">
    <citation type="submission" date="2020-08" db="EMBL/GenBank/DDBJ databases">
        <title>Multicomponent nature underlies the extraordinary mechanical properties of spider dragline silk.</title>
        <authorList>
            <person name="Kono N."/>
            <person name="Nakamura H."/>
            <person name="Mori M."/>
            <person name="Yoshida Y."/>
            <person name="Ohtoshi R."/>
            <person name="Malay A.D."/>
            <person name="Moran D.A.P."/>
            <person name="Tomita M."/>
            <person name="Numata K."/>
            <person name="Arakawa K."/>
        </authorList>
    </citation>
    <scope>NUCLEOTIDE SEQUENCE</scope>
</reference>
<dbReference type="GO" id="GO:0046975">
    <property type="term" value="F:histone H3K36 methyltransferase activity"/>
    <property type="evidence" value="ECO:0007669"/>
    <property type="project" value="TreeGrafter"/>
</dbReference>
<dbReference type="EMBL" id="BMAU01021343">
    <property type="protein sequence ID" value="GFY17130.1"/>
    <property type="molecule type" value="Genomic_DNA"/>
</dbReference>
<dbReference type="PANTHER" id="PTHR46060">
    <property type="entry name" value="MARINER MOS1 TRANSPOSASE-LIKE PROTEIN"/>
    <property type="match status" value="1"/>
</dbReference>
<dbReference type="GO" id="GO:0003697">
    <property type="term" value="F:single-stranded DNA binding"/>
    <property type="evidence" value="ECO:0007669"/>
    <property type="project" value="TreeGrafter"/>
</dbReference>
<evidence type="ECO:0000313" key="2">
    <source>
        <dbReference type="Proteomes" id="UP000887159"/>
    </source>
</evidence>
<dbReference type="GO" id="GO:0044774">
    <property type="term" value="P:mitotic DNA integrity checkpoint signaling"/>
    <property type="evidence" value="ECO:0007669"/>
    <property type="project" value="TreeGrafter"/>
</dbReference>
<dbReference type="InterPro" id="IPR001888">
    <property type="entry name" value="Transposase_1"/>
</dbReference>
<dbReference type="InterPro" id="IPR052709">
    <property type="entry name" value="Transposase-MT_Hybrid"/>
</dbReference>
<comment type="caution">
    <text evidence="1">The sequence shown here is derived from an EMBL/GenBank/DDBJ whole genome shotgun (WGS) entry which is preliminary data.</text>
</comment>
<dbReference type="AlphaFoldDB" id="A0A8X6STH2"/>
<dbReference type="GO" id="GO:0000729">
    <property type="term" value="P:DNA double-strand break processing"/>
    <property type="evidence" value="ECO:0007669"/>
    <property type="project" value="TreeGrafter"/>
</dbReference>
<keyword evidence="2" id="KW-1185">Reference proteome</keyword>
<dbReference type="Proteomes" id="UP000887159">
    <property type="component" value="Unassembled WGS sequence"/>
</dbReference>
<dbReference type="GO" id="GO:0042800">
    <property type="term" value="F:histone H3K4 methyltransferase activity"/>
    <property type="evidence" value="ECO:0007669"/>
    <property type="project" value="TreeGrafter"/>
</dbReference>
<dbReference type="Pfam" id="PF01359">
    <property type="entry name" value="Transposase_1"/>
    <property type="match status" value="1"/>
</dbReference>
<proteinExistence type="predicted"/>
<dbReference type="GO" id="GO:0000793">
    <property type="term" value="C:condensed chromosome"/>
    <property type="evidence" value="ECO:0007669"/>
    <property type="project" value="TreeGrafter"/>
</dbReference>
<protein>
    <submittedName>
        <fullName evidence="1">Histone-lysine N-methyltransferase SETMAR</fullName>
    </submittedName>
</protein>